<reference evidence="1 2" key="1">
    <citation type="submission" date="2020-06" db="EMBL/GenBank/DDBJ databases">
        <title>WGS assembly of Ceratodon purpureus strain R40.</title>
        <authorList>
            <person name="Carey S.B."/>
            <person name="Jenkins J."/>
            <person name="Shu S."/>
            <person name="Lovell J.T."/>
            <person name="Sreedasyam A."/>
            <person name="Maumus F."/>
            <person name="Tiley G.P."/>
            <person name="Fernandez-Pozo N."/>
            <person name="Barry K."/>
            <person name="Chen C."/>
            <person name="Wang M."/>
            <person name="Lipzen A."/>
            <person name="Daum C."/>
            <person name="Saski C.A."/>
            <person name="Payton A.C."/>
            <person name="Mcbreen J.C."/>
            <person name="Conrad R.E."/>
            <person name="Kollar L.M."/>
            <person name="Olsson S."/>
            <person name="Huttunen S."/>
            <person name="Landis J.B."/>
            <person name="Wickett N.J."/>
            <person name="Johnson M.G."/>
            <person name="Rensing S.A."/>
            <person name="Grimwood J."/>
            <person name="Schmutz J."/>
            <person name="Mcdaniel S.F."/>
        </authorList>
    </citation>
    <scope>NUCLEOTIDE SEQUENCE [LARGE SCALE GENOMIC DNA]</scope>
    <source>
        <strain evidence="1 2">R40</strain>
    </source>
</reference>
<proteinExistence type="predicted"/>
<evidence type="ECO:0000313" key="1">
    <source>
        <dbReference type="EMBL" id="KAG0556357.1"/>
    </source>
</evidence>
<name>A0A8T0GCX2_CERPU</name>
<dbReference type="EMBL" id="CM026432">
    <property type="protein sequence ID" value="KAG0556357.1"/>
    <property type="molecule type" value="Genomic_DNA"/>
</dbReference>
<gene>
    <name evidence="1" type="ORF">KC19_11G047200</name>
</gene>
<dbReference type="AlphaFoldDB" id="A0A8T0GCX2"/>
<organism evidence="1 2">
    <name type="scientific">Ceratodon purpureus</name>
    <name type="common">Fire moss</name>
    <name type="synonym">Dicranum purpureum</name>
    <dbReference type="NCBI Taxonomy" id="3225"/>
    <lineage>
        <taxon>Eukaryota</taxon>
        <taxon>Viridiplantae</taxon>
        <taxon>Streptophyta</taxon>
        <taxon>Embryophyta</taxon>
        <taxon>Bryophyta</taxon>
        <taxon>Bryophytina</taxon>
        <taxon>Bryopsida</taxon>
        <taxon>Dicranidae</taxon>
        <taxon>Pseudoditrichales</taxon>
        <taxon>Ditrichaceae</taxon>
        <taxon>Ceratodon</taxon>
    </lineage>
</organism>
<keyword evidence="2" id="KW-1185">Reference proteome</keyword>
<protein>
    <submittedName>
        <fullName evidence="1">Uncharacterized protein</fullName>
    </submittedName>
</protein>
<sequence>MVIKESSPADRLVSSQKYELELRRRVKIAATERLWTITGNKLELNHLNTYHLRAQPAVKKLGTQKTEREDGINSGPCLTCLCAHTSMEFI</sequence>
<evidence type="ECO:0000313" key="2">
    <source>
        <dbReference type="Proteomes" id="UP000822688"/>
    </source>
</evidence>
<comment type="caution">
    <text evidence="1">The sequence shown here is derived from an EMBL/GenBank/DDBJ whole genome shotgun (WGS) entry which is preliminary data.</text>
</comment>
<dbReference type="Proteomes" id="UP000822688">
    <property type="component" value="Chromosome 11"/>
</dbReference>
<accession>A0A8T0GCX2</accession>